<reference evidence="1 2" key="1">
    <citation type="submission" date="2022-10" db="EMBL/GenBank/DDBJ databases">
        <title>High-quality genome sequences of two octocoral-associated bacteria, Endozoicomonas euniceicola EF212 and Endozoicomonas gorgoniicola PS125.</title>
        <authorList>
            <person name="Chiou Y.-J."/>
            <person name="Chen Y.-H."/>
        </authorList>
    </citation>
    <scope>NUCLEOTIDE SEQUENCE [LARGE SCALE GENOMIC DNA]</scope>
    <source>
        <strain evidence="1 2">PS125</strain>
    </source>
</reference>
<dbReference type="RefSeq" id="WP_262564720.1">
    <property type="nucleotide sequence ID" value="NZ_JAPFCC010000001.1"/>
</dbReference>
<sequence>MNEKLLNKYLEYAGSEEAIAVLFVKKHLQKSKGHWVDISDCRRYDMSDNDLHFRFVHDSLFKRKLKPKYPPKSKFTFNGKLNER</sequence>
<evidence type="ECO:0000313" key="1">
    <source>
        <dbReference type="EMBL" id="MCW7554961.1"/>
    </source>
</evidence>
<comment type="caution">
    <text evidence="1">The sequence shown here is derived from an EMBL/GenBank/DDBJ whole genome shotgun (WGS) entry which is preliminary data.</text>
</comment>
<protein>
    <submittedName>
        <fullName evidence="1">Uncharacterized protein</fullName>
    </submittedName>
</protein>
<accession>A0ABT3N001</accession>
<dbReference type="EMBL" id="JAPFCC010000001">
    <property type="protein sequence ID" value="MCW7554961.1"/>
    <property type="molecule type" value="Genomic_DNA"/>
</dbReference>
<proteinExistence type="predicted"/>
<organism evidence="1 2">
    <name type="scientific">Endozoicomonas gorgoniicola</name>
    <dbReference type="NCBI Taxonomy" id="1234144"/>
    <lineage>
        <taxon>Bacteria</taxon>
        <taxon>Pseudomonadati</taxon>
        <taxon>Pseudomonadota</taxon>
        <taxon>Gammaproteobacteria</taxon>
        <taxon>Oceanospirillales</taxon>
        <taxon>Endozoicomonadaceae</taxon>
        <taxon>Endozoicomonas</taxon>
    </lineage>
</organism>
<name>A0ABT3N001_9GAMM</name>
<keyword evidence="2" id="KW-1185">Reference proteome</keyword>
<evidence type="ECO:0000313" key="2">
    <source>
        <dbReference type="Proteomes" id="UP001209854"/>
    </source>
</evidence>
<dbReference type="Proteomes" id="UP001209854">
    <property type="component" value="Unassembled WGS sequence"/>
</dbReference>
<gene>
    <name evidence="1" type="ORF">NX722_20525</name>
</gene>